<evidence type="ECO:0000256" key="3">
    <source>
        <dbReference type="ARBA" id="ARBA00022692"/>
    </source>
</evidence>
<evidence type="ECO:0000259" key="11">
    <source>
        <dbReference type="Pfam" id="PF24501"/>
    </source>
</evidence>
<evidence type="ECO:0000256" key="6">
    <source>
        <dbReference type="ARBA" id="ARBA00023136"/>
    </source>
</evidence>
<comment type="similarity">
    <text evidence="2">Belongs to the TMEM131 family.</text>
</comment>
<accession>A0A1I8FVT7</accession>
<dbReference type="GO" id="GO:0016020">
    <property type="term" value="C:membrane"/>
    <property type="evidence" value="ECO:0007669"/>
    <property type="project" value="UniProtKB-SubCell"/>
</dbReference>
<dbReference type="WBParaSite" id="maker-uti_cns_0000106-snap-gene-2.8-mRNA-1">
    <property type="protein sequence ID" value="maker-uti_cns_0000106-snap-gene-2.8-mRNA-1"/>
    <property type="gene ID" value="maker-uti_cns_0000106-snap-gene-2.8"/>
</dbReference>
<comment type="subcellular location">
    <subcellularLocation>
        <location evidence="1">Membrane</location>
        <topology evidence="1">Single-pass type I membrane protein</topology>
    </subcellularLocation>
</comment>
<protein>
    <submittedName>
        <fullName evidence="13">TMEM131_like domain-containing protein</fullName>
    </submittedName>
</protein>
<dbReference type="InterPro" id="IPR039877">
    <property type="entry name" value="TMEM131-like"/>
</dbReference>
<organism evidence="12 13">
    <name type="scientific">Macrostomum lignano</name>
    <dbReference type="NCBI Taxonomy" id="282301"/>
    <lineage>
        <taxon>Eukaryota</taxon>
        <taxon>Metazoa</taxon>
        <taxon>Spiralia</taxon>
        <taxon>Lophotrochozoa</taxon>
        <taxon>Platyhelminthes</taxon>
        <taxon>Rhabditophora</taxon>
        <taxon>Macrostomorpha</taxon>
        <taxon>Macrostomida</taxon>
        <taxon>Macrostomidae</taxon>
        <taxon>Macrostomum</taxon>
    </lineage>
</organism>
<proteinExistence type="inferred from homology"/>
<dbReference type="Proteomes" id="UP000095280">
    <property type="component" value="Unplaced"/>
</dbReference>
<evidence type="ECO:0000256" key="4">
    <source>
        <dbReference type="ARBA" id="ARBA00022729"/>
    </source>
</evidence>
<evidence type="ECO:0000259" key="9">
    <source>
        <dbReference type="Pfam" id="PF24495"/>
    </source>
</evidence>
<feature type="domain" description="TMEM131L fourth Ig-like" evidence="10">
    <location>
        <begin position="788"/>
        <end position="937"/>
    </location>
</feature>
<dbReference type="PANTHER" id="PTHR22050">
    <property type="entry name" value="RW1 PROTEIN HOMOLOG"/>
    <property type="match status" value="1"/>
</dbReference>
<feature type="region of interest" description="Disordered" evidence="7">
    <location>
        <begin position="1305"/>
        <end position="1356"/>
    </location>
</feature>
<reference evidence="13" key="1">
    <citation type="submission" date="2016-11" db="UniProtKB">
        <authorList>
            <consortium name="WormBaseParasite"/>
        </authorList>
    </citation>
    <scope>IDENTIFICATION</scope>
</reference>
<evidence type="ECO:0000256" key="1">
    <source>
        <dbReference type="ARBA" id="ARBA00004479"/>
    </source>
</evidence>
<dbReference type="InterPro" id="IPR055436">
    <property type="entry name" value="Ig_TMEM131L_4"/>
</dbReference>
<name>A0A1I8FVT7_9PLAT</name>
<keyword evidence="4" id="KW-0732">Signal</keyword>
<feature type="domain" description="TMEM131 second Ig-like" evidence="9">
    <location>
        <begin position="150"/>
        <end position="238"/>
    </location>
</feature>
<evidence type="ECO:0000313" key="13">
    <source>
        <dbReference type="WBParaSite" id="maker-uti_cns_0000106-snap-gene-2.8-mRNA-1"/>
    </source>
</evidence>
<dbReference type="Pfam" id="PF24501">
    <property type="entry name" value="Ig_TMEM131L_5"/>
    <property type="match status" value="1"/>
</dbReference>
<dbReference type="Pfam" id="PF24499">
    <property type="entry name" value="Ig_TMEM131L_4"/>
    <property type="match status" value="1"/>
</dbReference>
<feature type="compositionally biased region" description="Gly residues" evidence="7">
    <location>
        <begin position="1311"/>
        <end position="1336"/>
    </location>
</feature>
<dbReference type="InterPro" id="IPR056311">
    <property type="entry name" value="TMEM131_Ig_2"/>
</dbReference>
<feature type="domain" description="Transmembrane protein 131-like N-terminal" evidence="8">
    <location>
        <begin position="63"/>
        <end position="133"/>
    </location>
</feature>
<dbReference type="Pfam" id="PF12371">
    <property type="entry name" value="TMEM131_like_N"/>
    <property type="match status" value="1"/>
</dbReference>
<evidence type="ECO:0000313" key="12">
    <source>
        <dbReference type="Proteomes" id="UP000095280"/>
    </source>
</evidence>
<dbReference type="InterPro" id="IPR022113">
    <property type="entry name" value="TMEM131L_N"/>
</dbReference>
<feature type="compositionally biased region" description="Low complexity" evidence="7">
    <location>
        <begin position="1275"/>
        <end position="1287"/>
    </location>
</feature>
<sequence length="1440" mass="156674">MFGNKIRMVIEVILRLVLLSRLCFISVLADFPTQGFFQTNKVLSLALDGTNEFSSDVFPALGPVGQPHLEQVTLINGQEKKPVQLLSISATTPHFHCSFFQRKAVPAGENTTFDVVFLAREMGATENTLFIRTSTGTYRYQLFAVGVPSPYRVQPWLGARIPINSSFSPYLHVHNPHSSVLQITEMFTSGPDLHLELPSNGPPANQLWAIPPYETRTVMRLRLVGREPANHTAFVQVKTNRSGRFGLVLPVEVQVSSRPGLYATVDRLDFGLLRTLDSERTITLQVTSLFAQPCLVSNVSLDFPNDAVRLTFRPVRLLPGAWRRTPLADVTFTAHRAAAPRQWSGHVIITGSQDGSDGATGELLRVPYRATVLQGALVYDANSTRFLLAASSSLGGDSNGAGVTRPISISNTFAQPVVIFNASLLTGLPDSLAGKSNGGTADVSLVKFRPPVLIPAGATLSPFSLSVSINAKPRVLQLAIYSNASHFLIPVFLYSGSLSTVPRWPEQRLDAVDFGSIGPGDRRQVELAVRNENPVEIRLLSMKCDPPVVQAQLMRVRGSNGSVTGTAPELPVTLRPFHQGELTLTAIGPAQLGPQQGELLIRANPTDLRLQWRLRGAEGSLSAVPDPLLLPDCFPGRAACRWLSVRSSFHQLVSVRGLTFLPSDVRFKFAPLGLPQLLKSFETTTVGKICFDHQRLCGRDCYVGFPLTTATGKEWLSGLSLDSRVSDVDQLYLNRLSQRWESLVRSDRHTVNATVAIETAHAGGFLMRTQAQLFRPSLLPDDWRHKLELTHSGNATESELIIENPSDSPVLAQLLPLWLYSSPQSAISLLATRLGQAAWEELFTESSSTSGDSGDGAIRLAGIGAQSEVARVHRDQLRALFGARVHPESLATLVLPRRRARFRFGFRPNRAGNHSAVFLLRNNLTALEALLVTGEAAEPRLRLAEPRLLFHASERANRPCGPIRRQLTLSNPGRLPLRIVGYSLGEDDDGEYVDDDQYSTSVDEAPVTDGASTCSDAGFFLPNCQPVSVEPNETIRLEVTFQPDYCLHRAARLLTLRPNAGPAISVLLQAAVPTPLLSACSARLPRPDWEHQLHTAVTLALIACGVCALASAYCESDRLLALDAFLQCRQQTVLNAAAAASGGAPFDLRLLASTVSITNHSNASDHRGACGIHEQQLSQRNSARITDLEGDRADSDGSGGFFGFFSRLLLFRPDPPQPIPTPQFEPIDFSNQRRSNTGSSEVHQPHTATLGNTGTLQHHHYHHQQQASKTRRSGSISSKVSATTAAATSPAELIIKSIDKNSAAGQAEEVGGQGKAVNGGKGRRNGGNGSGAGGGRVKSRTTATNTPNSDVRQSDLQPILSVPAQPKAAPLQPAQVLKQPKTSIVKPMTHQKPKKEILDYWYDDAEAENESPVEWDVPFDWTHKGIRAYWTNTNLCLTKV</sequence>
<keyword evidence="3" id="KW-0812">Transmembrane</keyword>
<keyword evidence="12" id="KW-1185">Reference proteome</keyword>
<dbReference type="InterPro" id="IPR055437">
    <property type="entry name" value="TMEM131L_Ig_5"/>
</dbReference>
<evidence type="ECO:0000256" key="5">
    <source>
        <dbReference type="ARBA" id="ARBA00022989"/>
    </source>
</evidence>
<evidence type="ECO:0000259" key="10">
    <source>
        <dbReference type="Pfam" id="PF24499"/>
    </source>
</evidence>
<feature type="compositionally biased region" description="Polar residues" evidence="7">
    <location>
        <begin position="1340"/>
        <end position="1356"/>
    </location>
</feature>
<feature type="domain" description="TMEM131L fifth Ig-like" evidence="11">
    <location>
        <begin position="1012"/>
        <end position="1059"/>
    </location>
</feature>
<evidence type="ECO:0000256" key="2">
    <source>
        <dbReference type="ARBA" id="ARBA00006682"/>
    </source>
</evidence>
<dbReference type="PANTHER" id="PTHR22050:SF0">
    <property type="entry name" value="TRANSMEMBRANE PROTEIN 131 HOMOLOG"/>
    <property type="match status" value="1"/>
</dbReference>
<feature type="region of interest" description="Disordered" evidence="7">
    <location>
        <begin position="1215"/>
        <end position="1287"/>
    </location>
</feature>
<dbReference type="Pfam" id="PF24495">
    <property type="entry name" value="Ig_TMEM131_2"/>
    <property type="match status" value="1"/>
</dbReference>
<evidence type="ECO:0000256" key="7">
    <source>
        <dbReference type="SAM" id="MobiDB-lite"/>
    </source>
</evidence>
<keyword evidence="5" id="KW-1133">Transmembrane helix</keyword>
<feature type="compositionally biased region" description="Polar residues" evidence="7">
    <location>
        <begin position="1229"/>
        <end position="1256"/>
    </location>
</feature>
<evidence type="ECO:0000259" key="8">
    <source>
        <dbReference type="Pfam" id="PF12371"/>
    </source>
</evidence>
<keyword evidence="6" id="KW-0472">Membrane</keyword>